<organism evidence="1 2">
    <name type="scientific">Strigomonas culicis</name>
    <dbReference type="NCBI Taxonomy" id="28005"/>
    <lineage>
        <taxon>Eukaryota</taxon>
        <taxon>Discoba</taxon>
        <taxon>Euglenozoa</taxon>
        <taxon>Kinetoplastea</taxon>
        <taxon>Metakinetoplastina</taxon>
        <taxon>Trypanosomatida</taxon>
        <taxon>Trypanosomatidae</taxon>
        <taxon>Strigomonadinae</taxon>
        <taxon>Strigomonas</taxon>
    </lineage>
</organism>
<dbReference type="Proteomes" id="UP000015354">
    <property type="component" value="Unassembled WGS sequence"/>
</dbReference>
<sequence length="82" mass="9735">MLDMRECVVRHKQSTWAFRESLATLRNENAFRKWIREYDEEMGHPPLLEAVSKVQKKLEKEGGVDVLNPTVFKDPDMYIARR</sequence>
<comment type="caution">
    <text evidence="1">The sequence shown here is derived from an EMBL/GenBank/DDBJ whole genome shotgun (WGS) entry which is preliminary data.</text>
</comment>
<protein>
    <submittedName>
        <fullName evidence="1">Uncharacterized protein</fullName>
    </submittedName>
</protein>
<keyword evidence="2" id="KW-1185">Reference proteome</keyword>
<dbReference type="EMBL" id="ATMH01001922">
    <property type="protein sequence ID" value="EPY33844.1"/>
    <property type="molecule type" value="Genomic_DNA"/>
</dbReference>
<proteinExistence type="predicted"/>
<evidence type="ECO:0000313" key="1">
    <source>
        <dbReference type="EMBL" id="EPY33844.1"/>
    </source>
</evidence>
<reference evidence="1 2" key="1">
    <citation type="journal article" date="2013" name="PLoS ONE">
        <title>Predicting the Proteins of Angomonas deanei, Strigomonas culicis and Their Respective Endosymbionts Reveals New Aspects of the Trypanosomatidae Family.</title>
        <authorList>
            <person name="Motta M.C."/>
            <person name="Martins A.C."/>
            <person name="de Souza S.S."/>
            <person name="Catta-Preta C.M."/>
            <person name="Silva R."/>
            <person name="Klein C.C."/>
            <person name="de Almeida L.G."/>
            <person name="de Lima Cunha O."/>
            <person name="Ciapina L.P."/>
            <person name="Brocchi M."/>
            <person name="Colabardini A.C."/>
            <person name="de Araujo Lima B."/>
            <person name="Machado C.R."/>
            <person name="de Almeida Soares C.M."/>
            <person name="Probst C.M."/>
            <person name="de Menezes C.B."/>
            <person name="Thompson C.E."/>
            <person name="Bartholomeu D.C."/>
            <person name="Gradia D.F."/>
            <person name="Pavoni D.P."/>
            <person name="Grisard E.C."/>
            <person name="Fantinatti-Garboggini F."/>
            <person name="Marchini F.K."/>
            <person name="Rodrigues-Luiz G.F."/>
            <person name="Wagner G."/>
            <person name="Goldman G.H."/>
            <person name="Fietto J.L."/>
            <person name="Elias M.C."/>
            <person name="Goldman M.H."/>
            <person name="Sagot M.F."/>
            <person name="Pereira M."/>
            <person name="Stoco P.H."/>
            <person name="de Mendonca-Neto R.P."/>
            <person name="Teixeira S.M."/>
            <person name="Maciel T.E."/>
            <person name="de Oliveira Mendes T.A."/>
            <person name="Urmenyi T.P."/>
            <person name="de Souza W."/>
            <person name="Schenkman S."/>
            <person name="de Vasconcelos A.T."/>
        </authorList>
    </citation>
    <scope>NUCLEOTIDE SEQUENCE [LARGE SCALE GENOMIC DNA]</scope>
</reference>
<dbReference type="OrthoDB" id="268516at2759"/>
<evidence type="ECO:0000313" key="2">
    <source>
        <dbReference type="Proteomes" id="UP000015354"/>
    </source>
</evidence>
<dbReference type="AlphaFoldDB" id="S9UYM1"/>
<name>S9UYM1_9TRYP</name>
<accession>S9UYM1</accession>
<gene>
    <name evidence="1" type="ORF">STCU_01922</name>
</gene>